<dbReference type="InterPro" id="IPR026992">
    <property type="entry name" value="DIOX_N"/>
</dbReference>
<evidence type="ECO:0000256" key="5">
    <source>
        <dbReference type="RuleBase" id="RU003682"/>
    </source>
</evidence>
<dbReference type="GO" id="GO:0046872">
    <property type="term" value="F:metal ion binding"/>
    <property type="evidence" value="ECO:0007669"/>
    <property type="project" value="UniProtKB-KW"/>
</dbReference>
<reference evidence="7 8" key="1">
    <citation type="journal article" date="2012" name="Science">
        <title>The Paleozoic origin of enzymatic lignin decomposition reconstructed from 31 fungal genomes.</title>
        <authorList>
            <person name="Floudas D."/>
            <person name="Binder M."/>
            <person name="Riley R."/>
            <person name="Barry K."/>
            <person name="Blanchette R.A."/>
            <person name="Henrissat B."/>
            <person name="Martinez A.T."/>
            <person name="Otillar R."/>
            <person name="Spatafora J.W."/>
            <person name="Yadav J.S."/>
            <person name="Aerts A."/>
            <person name="Benoit I."/>
            <person name="Boyd A."/>
            <person name="Carlson A."/>
            <person name="Copeland A."/>
            <person name="Coutinho P.M."/>
            <person name="de Vries R.P."/>
            <person name="Ferreira P."/>
            <person name="Findley K."/>
            <person name="Foster B."/>
            <person name="Gaskell J."/>
            <person name="Glotzer D."/>
            <person name="Gorecki P."/>
            <person name="Heitman J."/>
            <person name="Hesse C."/>
            <person name="Hori C."/>
            <person name="Igarashi K."/>
            <person name="Jurgens J.A."/>
            <person name="Kallen N."/>
            <person name="Kersten P."/>
            <person name="Kohler A."/>
            <person name="Kuees U."/>
            <person name="Kumar T.K.A."/>
            <person name="Kuo A."/>
            <person name="LaButti K."/>
            <person name="Larrondo L.F."/>
            <person name="Lindquist E."/>
            <person name="Ling A."/>
            <person name="Lombard V."/>
            <person name="Lucas S."/>
            <person name="Lundell T."/>
            <person name="Martin R."/>
            <person name="McLaughlin D.J."/>
            <person name="Morgenstern I."/>
            <person name="Morin E."/>
            <person name="Murat C."/>
            <person name="Nagy L.G."/>
            <person name="Nolan M."/>
            <person name="Ohm R.A."/>
            <person name="Patyshakuliyeva A."/>
            <person name="Rokas A."/>
            <person name="Ruiz-Duenas F.J."/>
            <person name="Sabat G."/>
            <person name="Salamov A."/>
            <person name="Samejima M."/>
            <person name="Schmutz J."/>
            <person name="Slot J.C."/>
            <person name="St John F."/>
            <person name="Stenlid J."/>
            <person name="Sun H."/>
            <person name="Sun S."/>
            <person name="Syed K."/>
            <person name="Tsang A."/>
            <person name="Wiebenga A."/>
            <person name="Young D."/>
            <person name="Pisabarro A."/>
            <person name="Eastwood D.C."/>
            <person name="Martin F."/>
            <person name="Cullen D."/>
            <person name="Grigoriev I.V."/>
            <person name="Hibbett D.S."/>
        </authorList>
    </citation>
    <scope>NUCLEOTIDE SEQUENCE</scope>
    <source>
        <strain evidence="8">FP-58527</strain>
    </source>
</reference>
<keyword evidence="4 5" id="KW-0408">Iron</keyword>
<evidence type="ECO:0000313" key="8">
    <source>
        <dbReference type="Proteomes" id="UP000015241"/>
    </source>
</evidence>
<dbReference type="InterPro" id="IPR005123">
    <property type="entry name" value="Oxoglu/Fe-dep_dioxygenase_dom"/>
</dbReference>
<accession>S8G4S1</accession>
<dbReference type="HOGENOM" id="CLU_010119_6_1_1"/>
<dbReference type="SUPFAM" id="SSF51197">
    <property type="entry name" value="Clavaminate synthase-like"/>
    <property type="match status" value="1"/>
</dbReference>
<protein>
    <recommendedName>
        <fullName evidence="6">Fe2OG dioxygenase domain-containing protein</fullName>
    </recommendedName>
</protein>
<dbReference type="Gene3D" id="2.60.120.330">
    <property type="entry name" value="B-lactam Antibiotic, Isopenicillin N Synthase, Chain"/>
    <property type="match status" value="1"/>
</dbReference>
<organism evidence="7 8">
    <name type="scientific">Fomitopsis schrenkii</name>
    <name type="common">Brown rot fungus</name>
    <dbReference type="NCBI Taxonomy" id="2126942"/>
    <lineage>
        <taxon>Eukaryota</taxon>
        <taxon>Fungi</taxon>
        <taxon>Dikarya</taxon>
        <taxon>Basidiomycota</taxon>
        <taxon>Agaricomycotina</taxon>
        <taxon>Agaricomycetes</taxon>
        <taxon>Polyporales</taxon>
        <taxon>Fomitopsis</taxon>
    </lineage>
</organism>
<dbReference type="InParanoid" id="S8G4S1"/>
<dbReference type="FunCoup" id="S8G4S1">
    <property type="interactions" value="8"/>
</dbReference>
<evidence type="ECO:0000256" key="2">
    <source>
        <dbReference type="ARBA" id="ARBA00022723"/>
    </source>
</evidence>
<keyword evidence="3 5" id="KW-0560">Oxidoreductase</keyword>
<evidence type="ECO:0000259" key="6">
    <source>
        <dbReference type="PROSITE" id="PS51471"/>
    </source>
</evidence>
<dbReference type="PANTHER" id="PTHR10209:SF804">
    <property type="entry name" value="FE2OG DIOXYGENASE DOMAIN-CONTAINING PROTEIN"/>
    <property type="match status" value="1"/>
</dbReference>
<evidence type="ECO:0000256" key="1">
    <source>
        <dbReference type="ARBA" id="ARBA00008056"/>
    </source>
</evidence>
<name>S8G4S1_FOMSC</name>
<keyword evidence="2 5" id="KW-0479">Metal-binding</keyword>
<dbReference type="PROSITE" id="PS51471">
    <property type="entry name" value="FE2OG_OXY"/>
    <property type="match status" value="1"/>
</dbReference>
<feature type="domain" description="Fe2OG dioxygenase" evidence="6">
    <location>
        <begin position="192"/>
        <end position="305"/>
    </location>
</feature>
<sequence length="341" mass="37625">MSTLVTTTSVANSVKLGDISGISIVDFASFLDGSNKQAVADALLDSFKSVGFAYVVNYGMPKDKVESMFDWSRRFFALPMETKMLAPHPPSGMHARGYSPPGQEKLSQHVYDKNELAKLRAQAPDVKENFECGREDDSITIVWLPDGALPGFKEACLDFFWSLREVELFILRALSLGLHLEEDYLAKCHTAVDNQLRLLHYPSVPIEQIESHEVERIGTHSDFGSITLLLQDGAGGLEVEHPHNPGTFIAATPVEGAILVNAGDFLMRWSNDMIKSTVHRVRAPRKGSEDGMAPERYSIPYFCSADFSRVVDCLPGTFSETKPKKYEPISASRTPSGSCSC</sequence>
<dbReference type="PANTHER" id="PTHR10209">
    <property type="entry name" value="OXIDOREDUCTASE, 2OG-FE II OXYGENASE FAMILY PROTEIN"/>
    <property type="match status" value="1"/>
</dbReference>
<dbReference type="Proteomes" id="UP000015241">
    <property type="component" value="Unassembled WGS sequence"/>
</dbReference>
<comment type="similarity">
    <text evidence="1 5">Belongs to the iron/ascorbate-dependent oxidoreductase family.</text>
</comment>
<evidence type="ECO:0000256" key="4">
    <source>
        <dbReference type="ARBA" id="ARBA00023004"/>
    </source>
</evidence>
<gene>
    <name evidence="7" type="ORF">FOMPIDRAFT_84202</name>
</gene>
<evidence type="ECO:0000256" key="3">
    <source>
        <dbReference type="ARBA" id="ARBA00023002"/>
    </source>
</evidence>
<dbReference type="OrthoDB" id="288590at2759"/>
<dbReference type="Pfam" id="PF14226">
    <property type="entry name" value="DIOX_N"/>
    <property type="match status" value="1"/>
</dbReference>
<dbReference type="eggNOG" id="KOG0143">
    <property type="taxonomic scope" value="Eukaryota"/>
</dbReference>
<dbReference type="InterPro" id="IPR044861">
    <property type="entry name" value="IPNS-like_FE2OG_OXY"/>
</dbReference>
<dbReference type="STRING" id="743788.S8G4S1"/>
<proteinExistence type="inferred from homology"/>
<evidence type="ECO:0000313" key="7">
    <source>
        <dbReference type="EMBL" id="EPT05220.1"/>
    </source>
</evidence>
<dbReference type="InterPro" id="IPR027443">
    <property type="entry name" value="IPNS-like_sf"/>
</dbReference>
<keyword evidence="8" id="KW-1185">Reference proteome</keyword>
<dbReference type="EMBL" id="KE504124">
    <property type="protein sequence ID" value="EPT05220.1"/>
    <property type="molecule type" value="Genomic_DNA"/>
</dbReference>
<dbReference type="GO" id="GO:0016491">
    <property type="term" value="F:oxidoreductase activity"/>
    <property type="evidence" value="ECO:0007669"/>
    <property type="project" value="UniProtKB-KW"/>
</dbReference>
<dbReference type="Pfam" id="PF03171">
    <property type="entry name" value="2OG-FeII_Oxy"/>
    <property type="match status" value="1"/>
</dbReference>
<dbReference type="PRINTS" id="PR00682">
    <property type="entry name" value="IPNSYNTHASE"/>
</dbReference>
<dbReference type="AlphaFoldDB" id="S8G4S1"/>